<accession>A0A644WML3</accession>
<gene>
    <name evidence="2" type="ORF">SDC9_51311</name>
</gene>
<reference evidence="2" key="1">
    <citation type="submission" date="2019-08" db="EMBL/GenBank/DDBJ databases">
        <authorList>
            <person name="Kucharzyk K."/>
            <person name="Murdoch R.W."/>
            <person name="Higgins S."/>
            <person name="Loffler F."/>
        </authorList>
    </citation>
    <scope>NUCLEOTIDE SEQUENCE</scope>
</reference>
<evidence type="ECO:0000256" key="1">
    <source>
        <dbReference type="SAM" id="Coils"/>
    </source>
</evidence>
<sequence>MDNNQEEQIIKRVITGKEMLERKIKMLENEKAYSESLGLYTIEELSSINKRINDCQYFSEAREIENLLRTHSIRLKKIVPRHNITSIESASYKSDELFKEKFNKDLSDRIKWFDDAMVRLGEKIASGKLKKAPELKSLELHRLSDDYIKDLHRYLISEEVIKDEGQKTYESLVYALTGRKLKDNWVYEPLTLLAPKKDLGFILSYLINGNQLGMLSNEIKRLAGNLFINDNGASIGPINNLSKQDKEWAAKRDKYREFFTNTST</sequence>
<organism evidence="2">
    <name type="scientific">bioreactor metagenome</name>
    <dbReference type="NCBI Taxonomy" id="1076179"/>
    <lineage>
        <taxon>unclassified sequences</taxon>
        <taxon>metagenomes</taxon>
        <taxon>ecological metagenomes</taxon>
    </lineage>
</organism>
<feature type="coiled-coil region" evidence="1">
    <location>
        <begin position="10"/>
        <end position="37"/>
    </location>
</feature>
<protein>
    <submittedName>
        <fullName evidence="2">Uncharacterized protein</fullName>
    </submittedName>
</protein>
<comment type="caution">
    <text evidence="2">The sequence shown here is derived from an EMBL/GenBank/DDBJ whole genome shotgun (WGS) entry which is preliminary data.</text>
</comment>
<proteinExistence type="predicted"/>
<keyword evidence="1" id="KW-0175">Coiled coil</keyword>
<evidence type="ECO:0000313" key="2">
    <source>
        <dbReference type="EMBL" id="MPM05030.1"/>
    </source>
</evidence>
<dbReference type="EMBL" id="VSSQ01001094">
    <property type="protein sequence ID" value="MPM05030.1"/>
    <property type="molecule type" value="Genomic_DNA"/>
</dbReference>
<name>A0A644WML3_9ZZZZ</name>
<dbReference type="AlphaFoldDB" id="A0A644WML3"/>